<name>A0A6M4H662_9PROT</name>
<sequence length="111" mass="12211">MASHRLTDISRRVLALGAASAALVVAPGCSDSGYPRGQFTGYVMDKTEDEVADKAGKPDSTEKVGAERLKWVYRKKTFNPDNQNKPDVETVLTFKRDADTGKMKVESIDFL</sequence>
<dbReference type="InParanoid" id="A0A6M4H662"/>
<dbReference type="EMBL" id="CP053073">
    <property type="protein sequence ID" value="QJR14428.1"/>
    <property type="molecule type" value="Genomic_DNA"/>
</dbReference>
<proteinExistence type="predicted"/>
<dbReference type="KEGG" id="upl:DSM104440_01224"/>
<reference evidence="1 2" key="1">
    <citation type="submission" date="2020-04" db="EMBL/GenBank/DDBJ databases">
        <title>Usitatibacter rugosus gen. nov., sp. nov. and Usitatibacter palustris sp. nov., novel members of Usitatibacteraceae fam. nov. within the order Nitrosomonadales isolated from soil.</title>
        <authorList>
            <person name="Huber K.J."/>
            <person name="Neumann-Schaal M."/>
            <person name="Geppert A."/>
            <person name="Luckner M."/>
            <person name="Wanner G."/>
            <person name="Overmann J."/>
        </authorList>
    </citation>
    <scope>NUCLEOTIDE SEQUENCE [LARGE SCALE GENOMIC DNA]</scope>
    <source>
        <strain evidence="1 2">Swamp67</strain>
    </source>
</reference>
<accession>A0A6M4H662</accession>
<evidence type="ECO:0000313" key="2">
    <source>
        <dbReference type="Proteomes" id="UP000503096"/>
    </source>
</evidence>
<keyword evidence="2" id="KW-1185">Reference proteome</keyword>
<protein>
    <submittedName>
        <fullName evidence="1">Uncharacterized protein</fullName>
    </submittedName>
</protein>
<dbReference type="AlphaFoldDB" id="A0A6M4H662"/>
<dbReference type="Proteomes" id="UP000503096">
    <property type="component" value="Chromosome"/>
</dbReference>
<dbReference type="RefSeq" id="WP_171161182.1">
    <property type="nucleotide sequence ID" value="NZ_CP053073.1"/>
</dbReference>
<organism evidence="1 2">
    <name type="scientific">Usitatibacter palustris</name>
    <dbReference type="NCBI Taxonomy" id="2732487"/>
    <lineage>
        <taxon>Bacteria</taxon>
        <taxon>Pseudomonadati</taxon>
        <taxon>Pseudomonadota</taxon>
        <taxon>Betaproteobacteria</taxon>
        <taxon>Nitrosomonadales</taxon>
        <taxon>Usitatibacteraceae</taxon>
        <taxon>Usitatibacter</taxon>
    </lineage>
</organism>
<gene>
    <name evidence="1" type="ORF">DSM104440_01224</name>
</gene>
<evidence type="ECO:0000313" key="1">
    <source>
        <dbReference type="EMBL" id="QJR14428.1"/>
    </source>
</evidence>